<dbReference type="PIRSF" id="PIRSF006356">
    <property type="entry name" value="Arg_deiminase"/>
    <property type="match status" value="1"/>
</dbReference>
<dbReference type="Pfam" id="PF02274">
    <property type="entry name" value="ADI"/>
    <property type="match status" value="1"/>
</dbReference>
<keyword evidence="6" id="KW-0963">Cytoplasm</keyword>
<dbReference type="GO" id="GO:0019546">
    <property type="term" value="P:L-arginine deiminase pathway"/>
    <property type="evidence" value="ECO:0007669"/>
    <property type="project" value="TreeGrafter"/>
</dbReference>
<evidence type="ECO:0000256" key="7">
    <source>
        <dbReference type="PIRSR" id="PIRSR006356-1"/>
    </source>
</evidence>
<dbReference type="Gene3D" id="1.10.3930.10">
    <property type="entry name" value="Arginine deiminase"/>
    <property type="match status" value="1"/>
</dbReference>
<keyword evidence="9" id="KW-1185">Reference proteome</keyword>
<comment type="similarity">
    <text evidence="2 6">Belongs to the arginine deiminase family.</text>
</comment>
<dbReference type="OrthoDB" id="9807502at2"/>
<evidence type="ECO:0000256" key="4">
    <source>
        <dbReference type="ARBA" id="ARBA00022801"/>
    </source>
</evidence>
<dbReference type="EC" id="3.5.3.6" evidence="6"/>
<comment type="pathway">
    <text evidence="1 6">Amino-acid degradation; L-arginine degradation via ADI pathway; carbamoyl phosphate from L-arginine: step 1/2.</text>
</comment>
<evidence type="ECO:0000256" key="6">
    <source>
        <dbReference type="HAMAP-Rule" id="MF_00242"/>
    </source>
</evidence>
<dbReference type="Proteomes" id="UP000187404">
    <property type="component" value="Unassembled WGS sequence"/>
</dbReference>
<protein>
    <recommendedName>
        <fullName evidence="6">Arginine deiminase</fullName>
        <shortName evidence="6">ADI</shortName>
        <ecNumber evidence="6">3.5.3.6</ecNumber>
    </recommendedName>
    <alternativeName>
        <fullName evidence="6">Arginine dihydrolase</fullName>
        <shortName evidence="6">AD</shortName>
    </alternativeName>
</protein>
<dbReference type="InterPro" id="IPR003876">
    <property type="entry name" value="Arg_deiminase"/>
</dbReference>
<dbReference type="GO" id="GO:0016990">
    <property type="term" value="F:arginine deiminase activity"/>
    <property type="evidence" value="ECO:0007669"/>
    <property type="project" value="UniProtKB-UniRule"/>
</dbReference>
<dbReference type="EMBL" id="MJIE01000001">
    <property type="protein sequence ID" value="OLR56930.1"/>
    <property type="molecule type" value="Genomic_DNA"/>
</dbReference>
<proteinExistence type="inferred from homology"/>
<reference evidence="8 9" key="1">
    <citation type="journal article" date="2016" name="Appl. Environ. Microbiol.">
        <title>Function and Phylogeny of Bacterial Butyryl Coenzyme A:Acetate Transferases and Their Diversity in the Proximal Colon of Swine.</title>
        <authorList>
            <person name="Trachsel J."/>
            <person name="Bayles D.O."/>
            <person name="Looft T."/>
            <person name="Levine U.Y."/>
            <person name="Allen H.K."/>
        </authorList>
    </citation>
    <scope>NUCLEOTIDE SEQUENCE [LARGE SCALE GENOMIC DNA]</scope>
    <source>
        <strain evidence="8 9">68-3-10</strain>
    </source>
</reference>
<evidence type="ECO:0000256" key="5">
    <source>
        <dbReference type="ARBA" id="ARBA00049429"/>
    </source>
</evidence>
<gene>
    <name evidence="6" type="primary">arcA</name>
    <name evidence="8" type="ORF">BHK98_04150</name>
</gene>
<dbReference type="GO" id="GO:0005737">
    <property type="term" value="C:cytoplasm"/>
    <property type="evidence" value="ECO:0007669"/>
    <property type="project" value="UniProtKB-SubCell"/>
</dbReference>
<name>A0A1Q9JL36_9FIRM</name>
<dbReference type="AlphaFoldDB" id="A0A1Q9JL36"/>
<dbReference type="STRING" id="1261640.BHK98_04150"/>
<comment type="subcellular location">
    <subcellularLocation>
        <location evidence="6">Cytoplasm</location>
    </subcellularLocation>
</comment>
<evidence type="ECO:0000256" key="2">
    <source>
        <dbReference type="ARBA" id="ARBA00010206"/>
    </source>
</evidence>
<dbReference type="PANTHER" id="PTHR47271:SF2">
    <property type="entry name" value="ARGININE DEIMINASE"/>
    <property type="match status" value="1"/>
</dbReference>
<evidence type="ECO:0000256" key="3">
    <source>
        <dbReference type="ARBA" id="ARBA00022503"/>
    </source>
</evidence>
<dbReference type="PANTHER" id="PTHR47271">
    <property type="entry name" value="ARGININE DEIMINASE"/>
    <property type="match status" value="1"/>
</dbReference>
<dbReference type="HAMAP" id="MF_00242">
    <property type="entry name" value="Arg_deiminase"/>
    <property type="match status" value="1"/>
</dbReference>
<organism evidence="8 9">
    <name type="scientific">Hornefia porci</name>
    <dbReference type="NCBI Taxonomy" id="2652292"/>
    <lineage>
        <taxon>Bacteria</taxon>
        <taxon>Bacillati</taxon>
        <taxon>Bacillota</taxon>
        <taxon>Clostridia</taxon>
        <taxon>Peptostreptococcales</taxon>
        <taxon>Anaerovoracaceae</taxon>
        <taxon>Hornefia</taxon>
    </lineage>
</organism>
<feature type="active site" description="Amidino-cysteine intermediate" evidence="6 7">
    <location>
        <position position="396"/>
    </location>
</feature>
<dbReference type="PRINTS" id="PR01466">
    <property type="entry name" value="ARGDEIMINASE"/>
</dbReference>
<keyword evidence="4 6" id="KW-0378">Hydrolase</keyword>
<dbReference type="UniPathway" id="UPA00254">
    <property type="reaction ID" value="UER00364"/>
</dbReference>
<dbReference type="NCBIfam" id="NF002381">
    <property type="entry name" value="PRK01388.1"/>
    <property type="match status" value="1"/>
</dbReference>
<evidence type="ECO:0000313" key="8">
    <source>
        <dbReference type="EMBL" id="OLR56930.1"/>
    </source>
</evidence>
<keyword evidence="3 6" id="KW-0056">Arginine metabolism</keyword>
<evidence type="ECO:0000313" key="9">
    <source>
        <dbReference type="Proteomes" id="UP000187404"/>
    </source>
</evidence>
<comment type="caution">
    <text evidence="8">The sequence shown here is derived from an EMBL/GenBank/DDBJ whole genome shotgun (WGS) entry which is preliminary data.</text>
</comment>
<sequence length="406" mass="45245">MKPGIHNFSEIGRLNKVLIHRIDHEVEGLVPENFERLLFDDIPFLKVAQQEHDHFAEVLRNCGADVVYLVDEAAKALANEDVRARFIRELLDESGITSEGTLEALTEYLTAMDAETLVRTAIDGIKKEDVVVNNAKSLSDFIMSAYPFYLDPMPNAYFTRDPIAAIGKGVSIHHMSTATRRREALLMKYIYENDRDLIPEDTPLYYDYNDPYSLEGGDIHVLNKDVVALGLSERTTARGIEALSKRLLTDGGFKKILVLDIPKTRAYMHLDTIFTMVDYDKFAIYPAMGSLNQKFEITMGKGGEPKLTTVTDSLEDMLKKALKLPAVNLIQCGGSDYLASQREQWGDAANALAVAPGKVVSYQRNYITNELLSENGVAIITIPGSELSRGRGGTRCMVCPLNRDSL</sequence>
<evidence type="ECO:0000256" key="1">
    <source>
        <dbReference type="ARBA" id="ARBA00005213"/>
    </source>
</evidence>
<dbReference type="Gene3D" id="3.75.10.10">
    <property type="entry name" value="L-arginine/glycine Amidinotransferase, Chain A"/>
    <property type="match status" value="1"/>
</dbReference>
<accession>A0A1Q9JL36</accession>
<comment type="catalytic activity">
    <reaction evidence="5 6">
        <text>L-arginine + H2O = L-citrulline + NH4(+)</text>
        <dbReference type="Rhea" id="RHEA:19597"/>
        <dbReference type="ChEBI" id="CHEBI:15377"/>
        <dbReference type="ChEBI" id="CHEBI:28938"/>
        <dbReference type="ChEBI" id="CHEBI:32682"/>
        <dbReference type="ChEBI" id="CHEBI:57743"/>
        <dbReference type="EC" id="3.5.3.6"/>
    </reaction>
</comment>
<dbReference type="SUPFAM" id="SSF55909">
    <property type="entry name" value="Pentein"/>
    <property type="match status" value="1"/>
</dbReference>